<accession>A0A699WWJ1</accession>
<name>A0A699WWJ1_TANCI</name>
<evidence type="ECO:0000256" key="1">
    <source>
        <dbReference type="SAM" id="MobiDB-lite"/>
    </source>
</evidence>
<dbReference type="EMBL" id="BKCJ011778492">
    <property type="protein sequence ID" value="GFD52142.1"/>
    <property type="molecule type" value="Genomic_DNA"/>
</dbReference>
<feature type="non-terminal residue" evidence="2">
    <location>
        <position position="1"/>
    </location>
</feature>
<organism evidence="2">
    <name type="scientific">Tanacetum cinerariifolium</name>
    <name type="common">Dalmatian daisy</name>
    <name type="synonym">Chrysanthemum cinerariifolium</name>
    <dbReference type="NCBI Taxonomy" id="118510"/>
    <lineage>
        <taxon>Eukaryota</taxon>
        <taxon>Viridiplantae</taxon>
        <taxon>Streptophyta</taxon>
        <taxon>Embryophyta</taxon>
        <taxon>Tracheophyta</taxon>
        <taxon>Spermatophyta</taxon>
        <taxon>Magnoliopsida</taxon>
        <taxon>eudicotyledons</taxon>
        <taxon>Gunneridae</taxon>
        <taxon>Pentapetalae</taxon>
        <taxon>asterids</taxon>
        <taxon>campanulids</taxon>
        <taxon>Asterales</taxon>
        <taxon>Asteraceae</taxon>
        <taxon>Asteroideae</taxon>
        <taxon>Anthemideae</taxon>
        <taxon>Anthemidinae</taxon>
        <taxon>Tanacetum</taxon>
    </lineage>
</organism>
<feature type="compositionally biased region" description="Acidic residues" evidence="1">
    <location>
        <begin position="79"/>
        <end position="91"/>
    </location>
</feature>
<feature type="non-terminal residue" evidence="2">
    <location>
        <position position="109"/>
    </location>
</feature>
<feature type="compositionally biased region" description="Basic and acidic residues" evidence="1">
    <location>
        <begin position="50"/>
        <end position="67"/>
    </location>
</feature>
<proteinExistence type="predicted"/>
<reference evidence="2" key="1">
    <citation type="journal article" date="2019" name="Sci. Rep.">
        <title>Draft genome of Tanacetum cinerariifolium, the natural source of mosquito coil.</title>
        <authorList>
            <person name="Yamashiro T."/>
            <person name="Shiraishi A."/>
            <person name="Satake H."/>
            <person name="Nakayama K."/>
        </authorList>
    </citation>
    <scope>NUCLEOTIDE SEQUENCE</scope>
</reference>
<evidence type="ECO:0000313" key="2">
    <source>
        <dbReference type="EMBL" id="GFD52142.1"/>
    </source>
</evidence>
<gene>
    <name evidence="2" type="ORF">Tci_924111</name>
</gene>
<sequence length="109" mass="12109">RRRRRSFVPRTRWAVGLPIVSSNCNFPRTRSTGPSAEAKLNLLNRVVTDPPEHEEPAMHTHSPKDPDTAPQRAIHPAEEGVEVDVDNDPGNEDPGSQFDRDATVPLIDP</sequence>
<protein>
    <submittedName>
        <fullName evidence="2">Uncharacterized protein</fullName>
    </submittedName>
</protein>
<dbReference type="AlphaFoldDB" id="A0A699WWJ1"/>
<comment type="caution">
    <text evidence="2">The sequence shown here is derived from an EMBL/GenBank/DDBJ whole genome shotgun (WGS) entry which is preliminary data.</text>
</comment>
<feature type="region of interest" description="Disordered" evidence="1">
    <location>
        <begin position="49"/>
        <end position="109"/>
    </location>
</feature>